<sequence>MIVLVLLGLVYMPFIPYVFYHTSPATMHEIGWHMAIMCLMAGALLISCMIMREVHGCK</sequence>
<dbReference type="EMBL" id="ADTV01000032">
    <property type="protein sequence ID" value="EFG84374.1"/>
    <property type="molecule type" value="Genomic_DNA"/>
</dbReference>
<dbReference type="AlphaFoldDB" id="D5QF22"/>
<dbReference type="Proteomes" id="UP000006468">
    <property type="component" value="Chromosome"/>
</dbReference>
<proteinExistence type="predicted"/>
<keyword evidence="1" id="KW-0812">Transmembrane</keyword>
<dbReference type="HOGENOM" id="CLU_2973525_0_0_5"/>
<keyword evidence="1" id="KW-1133">Transmembrane helix</keyword>
<feature type="transmembrane region" description="Helical" evidence="1">
    <location>
        <begin position="30"/>
        <end position="51"/>
    </location>
</feature>
<organism evidence="2 3">
    <name type="scientific">Novacetimonas hansenii ATCC 23769</name>
    <dbReference type="NCBI Taxonomy" id="714995"/>
    <lineage>
        <taxon>Bacteria</taxon>
        <taxon>Pseudomonadati</taxon>
        <taxon>Pseudomonadota</taxon>
        <taxon>Alphaproteobacteria</taxon>
        <taxon>Acetobacterales</taxon>
        <taxon>Acetobacteraceae</taxon>
        <taxon>Novacetimonas</taxon>
    </lineage>
</organism>
<evidence type="ECO:0000313" key="3">
    <source>
        <dbReference type="Proteomes" id="UP000006468"/>
    </source>
</evidence>
<keyword evidence="1" id="KW-0472">Membrane</keyword>
<evidence type="ECO:0000313" key="2">
    <source>
        <dbReference type="EMBL" id="EFG84374.1"/>
    </source>
</evidence>
<comment type="caution">
    <text evidence="2">The sequence shown here is derived from an EMBL/GenBank/DDBJ whole genome shotgun (WGS) entry which is preliminary data.</text>
</comment>
<name>D5QF22_NOVHA</name>
<gene>
    <name evidence="2" type="ORF">GXY_08689</name>
</gene>
<reference evidence="2 3" key="1">
    <citation type="journal article" date="2010" name="J. Bacteriol.">
        <title>Genome sequence of a cellulose-producing bacterium, Gluconacetobacter hansenii ATCC 23769.</title>
        <authorList>
            <person name="Iyer P.R."/>
            <person name="Geib S.M."/>
            <person name="Catchmark J."/>
            <person name="Kao T.H."/>
            <person name="Tien M."/>
        </authorList>
    </citation>
    <scope>NUCLEOTIDE SEQUENCE [LARGE SCALE GENOMIC DNA]</scope>
    <source>
        <strain evidence="2 3">ATCC 23769</strain>
    </source>
</reference>
<protein>
    <submittedName>
        <fullName evidence="2">Uncharacterized protein</fullName>
    </submittedName>
</protein>
<accession>D5QF22</accession>
<evidence type="ECO:0000256" key="1">
    <source>
        <dbReference type="SAM" id="Phobius"/>
    </source>
</evidence>